<reference evidence="1" key="2">
    <citation type="submission" date="2020-09" db="EMBL/GenBank/DDBJ databases">
        <authorList>
            <person name="Sun Q."/>
            <person name="Zhou Y."/>
        </authorList>
    </citation>
    <scope>NUCLEOTIDE SEQUENCE</scope>
    <source>
        <strain evidence="1">CGMCC 1.15388</strain>
    </source>
</reference>
<proteinExistence type="predicted"/>
<accession>A0A917EQF7</accession>
<dbReference type="Gene3D" id="3.90.550.10">
    <property type="entry name" value="Spore Coat Polysaccharide Biosynthesis Protein SpsA, Chain A"/>
    <property type="match status" value="1"/>
</dbReference>
<reference evidence="1" key="1">
    <citation type="journal article" date="2014" name="Int. J. Syst. Evol. Microbiol.">
        <title>Complete genome sequence of Corynebacterium casei LMG S-19264T (=DSM 44701T), isolated from a smear-ripened cheese.</title>
        <authorList>
            <consortium name="US DOE Joint Genome Institute (JGI-PGF)"/>
            <person name="Walter F."/>
            <person name="Albersmeier A."/>
            <person name="Kalinowski J."/>
            <person name="Ruckert C."/>
        </authorList>
    </citation>
    <scope>NUCLEOTIDE SEQUENCE</scope>
    <source>
        <strain evidence="1">CGMCC 1.15388</strain>
    </source>
</reference>
<organism evidence="1 2">
    <name type="scientific">Nesterenkonia cremea</name>
    <dbReference type="NCBI Taxonomy" id="1882340"/>
    <lineage>
        <taxon>Bacteria</taxon>
        <taxon>Bacillati</taxon>
        <taxon>Actinomycetota</taxon>
        <taxon>Actinomycetes</taxon>
        <taxon>Micrococcales</taxon>
        <taxon>Micrococcaceae</taxon>
        <taxon>Nesterenkonia</taxon>
    </lineage>
</organism>
<dbReference type="SUPFAM" id="SSF53448">
    <property type="entry name" value="Nucleotide-diphospho-sugar transferases"/>
    <property type="match status" value="1"/>
</dbReference>
<dbReference type="RefSeq" id="WP_188683631.1">
    <property type="nucleotide sequence ID" value="NZ_BMIS01000004.1"/>
</dbReference>
<keyword evidence="2" id="KW-1185">Reference proteome</keyword>
<dbReference type="Proteomes" id="UP000633136">
    <property type="component" value="Unassembled WGS sequence"/>
</dbReference>
<protein>
    <submittedName>
        <fullName evidence="1">Uncharacterized protein</fullName>
    </submittedName>
</protein>
<dbReference type="EMBL" id="BMIS01000004">
    <property type="protein sequence ID" value="GGE65909.1"/>
    <property type="molecule type" value="Genomic_DNA"/>
</dbReference>
<name>A0A917EQF7_9MICC</name>
<dbReference type="AlphaFoldDB" id="A0A917EQF7"/>
<dbReference type="GO" id="GO:0016757">
    <property type="term" value="F:glycosyltransferase activity"/>
    <property type="evidence" value="ECO:0007669"/>
    <property type="project" value="InterPro"/>
</dbReference>
<gene>
    <name evidence="1" type="ORF">GCM10011401_11480</name>
</gene>
<dbReference type="InterPro" id="IPR029044">
    <property type="entry name" value="Nucleotide-diphossugar_trans"/>
</dbReference>
<comment type="caution">
    <text evidence="1">The sequence shown here is derived from an EMBL/GenBank/DDBJ whole genome shotgun (WGS) entry which is preliminary data.</text>
</comment>
<evidence type="ECO:0000313" key="2">
    <source>
        <dbReference type="Proteomes" id="UP000633136"/>
    </source>
</evidence>
<dbReference type="Pfam" id="PF01501">
    <property type="entry name" value="Glyco_transf_8"/>
    <property type="match status" value="1"/>
</dbReference>
<dbReference type="InterPro" id="IPR002495">
    <property type="entry name" value="Glyco_trans_8"/>
</dbReference>
<evidence type="ECO:0000313" key="1">
    <source>
        <dbReference type="EMBL" id="GGE65909.1"/>
    </source>
</evidence>
<sequence length="322" mass="36797">MADRVVAYAAGDHRIVFPAAVALQSLEDHNPGQYHRIICFDGSDLTEEHRRIMDHHGIEFLDARTVPDFTRVKEMPLMQEGRWPAEVFLNWALPEHLATLGWRYSLKFDYDVVCVDAVEAVGKAIEAGTAVAYRRLGPRYQAPSEEIAAAFEDKTGRPFPTSNKINVGVAFFDNQAMQEGSYFDNFLKAYGALMEISPQMNATEQIALAAVSHDFGKSFRPLPASMNRFARPFKSKFEPEADIRIIHYNGNLKPWKPIEDRHYRMAKRHAEISPLLLREMWLQHAQRVRGFEDYTDERPIQPLELLSLVKTLESSAESEEDD</sequence>